<proteinExistence type="predicted"/>
<dbReference type="PANTHER" id="PTHR43405:SF1">
    <property type="entry name" value="GLYCOSYL HYDROLASE DIGH"/>
    <property type="match status" value="1"/>
</dbReference>
<protein>
    <recommendedName>
        <fullName evidence="4">Glycosyl hydrolase-like 10 domain-containing protein</fullName>
    </recommendedName>
</protein>
<comment type="caution">
    <text evidence="2">The sequence shown here is derived from an EMBL/GenBank/DDBJ whole genome shotgun (WGS) entry which is preliminary data.</text>
</comment>
<keyword evidence="1" id="KW-0732">Signal</keyword>
<accession>A0A9D1QD76</accession>
<dbReference type="PANTHER" id="PTHR43405">
    <property type="entry name" value="GLYCOSYL HYDROLASE DIGH"/>
    <property type="match status" value="1"/>
</dbReference>
<sequence length="356" mass="40698">MKSLRRIILLLVLWLTLSPASAQPHYWTWCHFSPRTDWEDYFTRLTQTGIRGIILQSGPEGFEKVIPVAKRHGVTVYAWVWVLNNGGIAYLHPEWLDYNRNGESLRDKQAYVAYYKFLSPIIPGVRKAIAEGIERTAAVEGLDGISMDYCRYVDQILPTTLWAQYGIVQDKEYAEWDYGYHPEMLKAFEAKYGYDPSKAEDPSQDSVWLQFRLDQVTEVADMVGEIAHRHGMAISASPFPTPSMARRMVRQDWGKWKLDVAFPMIYQGFYNGDTTWIADCVRECVAAKPETMICCGLHVPDFYSGGRDGKPTLTEAMEAAVEAGARGIAFFTFDAMTEPMREEVRRFIEAHPFEGE</sequence>
<evidence type="ECO:0000313" key="2">
    <source>
        <dbReference type="EMBL" id="HIW10348.1"/>
    </source>
</evidence>
<evidence type="ECO:0008006" key="4">
    <source>
        <dbReference type="Google" id="ProtNLM"/>
    </source>
</evidence>
<dbReference type="Gene3D" id="3.20.20.80">
    <property type="entry name" value="Glycosidases"/>
    <property type="match status" value="1"/>
</dbReference>
<evidence type="ECO:0000313" key="3">
    <source>
        <dbReference type="Proteomes" id="UP000823926"/>
    </source>
</evidence>
<reference evidence="2" key="2">
    <citation type="submission" date="2021-04" db="EMBL/GenBank/DDBJ databases">
        <authorList>
            <person name="Gilroy R."/>
        </authorList>
    </citation>
    <scope>NUCLEOTIDE SEQUENCE</scope>
    <source>
        <strain evidence="2">ChiBcec15-1070</strain>
    </source>
</reference>
<feature type="signal peptide" evidence="1">
    <location>
        <begin position="1"/>
        <end position="22"/>
    </location>
</feature>
<dbReference type="Proteomes" id="UP000823926">
    <property type="component" value="Unassembled WGS sequence"/>
</dbReference>
<feature type="chain" id="PRO_5039657241" description="Glycosyl hydrolase-like 10 domain-containing protein" evidence="1">
    <location>
        <begin position="23"/>
        <end position="356"/>
    </location>
</feature>
<dbReference type="InterPro" id="IPR052177">
    <property type="entry name" value="Divisome_Glycosyl_Hydrolase"/>
</dbReference>
<evidence type="ECO:0000256" key="1">
    <source>
        <dbReference type="SAM" id="SignalP"/>
    </source>
</evidence>
<dbReference type="AlphaFoldDB" id="A0A9D1QD76"/>
<reference evidence="2" key="1">
    <citation type="journal article" date="2021" name="PeerJ">
        <title>Extensive microbial diversity within the chicken gut microbiome revealed by metagenomics and culture.</title>
        <authorList>
            <person name="Gilroy R."/>
            <person name="Ravi A."/>
            <person name="Getino M."/>
            <person name="Pursley I."/>
            <person name="Horton D.L."/>
            <person name="Alikhan N.F."/>
            <person name="Baker D."/>
            <person name="Gharbi K."/>
            <person name="Hall N."/>
            <person name="Watson M."/>
            <person name="Adriaenssens E.M."/>
            <person name="Foster-Nyarko E."/>
            <person name="Jarju S."/>
            <person name="Secka A."/>
            <person name="Antonio M."/>
            <person name="Oren A."/>
            <person name="Chaudhuri R.R."/>
            <person name="La Ragione R."/>
            <person name="Hildebrand F."/>
            <person name="Pallen M.J."/>
        </authorList>
    </citation>
    <scope>NUCLEOTIDE SEQUENCE</scope>
    <source>
        <strain evidence="2">ChiBcec15-1070</strain>
    </source>
</reference>
<name>A0A9D1QD76_9BACT</name>
<gene>
    <name evidence="2" type="ORF">H9888_02490</name>
</gene>
<organism evidence="2 3">
    <name type="scientific">Candidatus Rikenella faecigallinarum</name>
    <dbReference type="NCBI Taxonomy" id="2838745"/>
    <lineage>
        <taxon>Bacteria</taxon>
        <taxon>Pseudomonadati</taxon>
        <taxon>Bacteroidota</taxon>
        <taxon>Bacteroidia</taxon>
        <taxon>Bacteroidales</taxon>
        <taxon>Rikenellaceae</taxon>
        <taxon>Rikenella</taxon>
    </lineage>
</organism>
<dbReference type="EMBL" id="DXHL01000013">
    <property type="protein sequence ID" value="HIW10348.1"/>
    <property type="molecule type" value="Genomic_DNA"/>
</dbReference>